<sequence>MSSKALAARATKVTTELLFSITNYYCGSHKTLKINVYNSQLERNRADMASMSGDLDSSWWEFFDWGSAGVVRNLMNDHLGMLKDLDRRLAVMQICVLREGFEQSHVEVMRDLKEPLLKVVHDINDCLLSSTLSAADGKFSRDELDKLAKQKLSIEDSVKDLARIWRSVRGDSRNALSPGMRAEGFFFLELSTVGRIVTEFADEIIDDNCRPKPKAIGWKAFTNIFSMEKLKTPDFRNFVVRNWISLMFAWWWAVIANNFATSVPTNVVFMLTELPGNSLLMNLEKLEASVFGSLAGTILYRAFHHCTTITRVMKLSSLFIFELIAMFIANYTKEFANVGLLLAVYGGGKLMSVCDDRTSNGEVQTMNSAEFRSLRFFAYAMCIVSLVDSFMKRKPACDQAREKLLEAMDISFDYFKKYISNDTVIGRAEIWQETAEVTERVEAKLTQAESLLGPADQEPRFAKGPFKAGLFHELVAKLRQITLNAQALIRRSQGAPDEGLLVEMVKCESFEAMKAELLEAIDNTGKIVRKVISYDGFGAMSPAMFDGLLKMPVGEHVDEIRKFQEEVKKLKLKTTEESEKNLEYGKTTRFAVVLELLEVYAKELASMMTAAVRHM</sequence>
<gene>
    <name evidence="2" type="ORF">ACAT0790_LOCUS546</name>
</gene>
<accession>A0A7S1PL89</accession>
<dbReference type="AlphaFoldDB" id="A0A7S1PL89"/>
<name>A0A7S1PL89_ALECA</name>
<proteinExistence type="predicted"/>
<reference evidence="2" key="1">
    <citation type="submission" date="2021-01" db="EMBL/GenBank/DDBJ databases">
        <authorList>
            <person name="Corre E."/>
            <person name="Pelletier E."/>
            <person name="Niang G."/>
            <person name="Scheremetjew M."/>
            <person name="Finn R."/>
            <person name="Kale V."/>
            <person name="Holt S."/>
            <person name="Cochrane G."/>
            <person name="Meng A."/>
            <person name="Brown T."/>
            <person name="Cohen L."/>
        </authorList>
    </citation>
    <scope>NUCLEOTIDE SEQUENCE</scope>
    <source>
        <strain evidence="2">OF101</strain>
    </source>
</reference>
<dbReference type="EMBL" id="HBGE01000889">
    <property type="protein sequence ID" value="CAD9086972.1"/>
    <property type="molecule type" value="Transcribed_RNA"/>
</dbReference>
<protein>
    <submittedName>
        <fullName evidence="2">Uncharacterized protein</fullName>
    </submittedName>
</protein>
<evidence type="ECO:0000313" key="2">
    <source>
        <dbReference type="EMBL" id="CAD9086972.1"/>
    </source>
</evidence>
<feature type="coiled-coil region" evidence="1">
    <location>
        <begin position="553"/>
        <end position="580"/>
    </location>
</feature>
<organism evidence="2">
    <name type="scientific">Alexandrium catenella</name>
    <name type="common">Red tide dinoflagellate</name>
    <name type="synonym">Gonyaulax catenella</name>
    <dbReference type="NCBI Taxonomy" id="2925"/>
    <lineage>
        <taxon>Eukaryota</taxon>
        <taxon>Sar</taxon>
        <taxon>Alveolata</taxon>
        <taxon>Dinophyceae</taxon>
        <taxon>Gonyaulacales</taxon>
        <taxon>Pyrocystaceae</taxon>
        <taxon>Alexandrium</taxon>
    </lineage>
</organism>
<evidence type="ECO:0000256" key="1">
    <source>
        <dbReference type="SAM" id="Coils"/>
    </source>
</evidence>
<keyword evidence="1" id="KW-0175">Coiled coil</keyword>